<comment type="function">
    <text evidence="1">The proteasome is a multicatalytic proteinase complex which is characterized by its ability to cleave peptides with Arg, Phe, Tyr, Leu, and Glu adjacent to the leaving group at neutral or slightly basic pH. The proteasome has an ATP-dependent proteolytic activity.</text>
</comment>
<keyword evidence="10" id="KW-0496">Mitochondrion</keyword>
<comment type="similarity">
    <text evidence="5 6">Belongs to the peptidase T1A family.</text>
</comment>
<dbReference type="GO" id="GO:0005634">
    <property type="term" value="C:nucleus"/>
    <property type="evidence" value="ECO:0007669"/>
    <property type="project" value="UniProtKB-SubCell"/>
</dbReference>
<dbReference type="Pfam" id="PF10584">
    <property type="entry name" value="Proteasome_A_N"/>
    <property type="match status" value="1"/>
</dbReference>
<evidence type="ECO:0000313" key="10">
    <source>
        <dbReference type="EMBL" id="SPQ92994.1"/>
    </source>
</evidence>
<dbReference type="GO" id="GO:0019773">
    <property type="term" value="C:proteasome core complex, alpha-subunit complex"/>
    <property type="evidence" value="ECO:0007669"/>
    <property type="project" value="UniProtKB-UniRule"/>
</dbReference>
<gene>
    <name evidence="9" type="ORF">PBRA_007034</name>
    <name evidence="10" type="ORF">PLBR_LOCUS209</name>
</gene>
<dbReference type="InterPro" id="IPR029055">
    <property type="entry name" value="Ntn_hydrolases_N"/>
</dbReference>
<dbReference type="FunFam" id="3.60.20.10:FF:000007">
    <property type="entry name" value="Proteasome subunit alpha type"/>
    <property type="match status" value="1"/>
</dbReference>
<evidence type="ECO:0000256" key="2">
    <source>
        <dbReference type="ARBA" id="ARBA00022490"/>
    </source>
</evidence>
<organism evidence="9 11">
    <name type="scientific">Plasmodiophora brassicae</name>
    <name type="common">Clubroot disease agent</name>
    <dbReference type="NCBI Taxonomy" id="37360"/>
    <lineage>
        <taxon>Eukaryota</taxon>
        <taxon>Sar</taxon>
        <taxon>Rhizaria</taxon>
        <taxon>Endomyxa</taxon>
        <taxon>Phytomyxea</taxon>
        <taxon>Plasmodiophorida</taxon>
        <taxon>Plasmodiophoridae</taxon>
        <taxon>Plasmodiophora</taxon>
    </lineage>
</organism>
<dbReference type="InterPro" id="IPR001353">
    <property type="entry name" value="Proteasome_sua/b"/>
</dbReference>
<evidence type="ECO:0000259" key="8">
    <source>
        <dbReference type="PROSITE" id="PS00388"/>
    </source>
</evidence>
<dbReference type="PANTHER" id="PTHR11599">
    <property type="entry name" value="PROTEASOME SUBUNIT ALPHA/BETA"/>
    <property type="match status" value="1"/>
</dbReference>
<keyword evidence="3 5" id="KW-0647">Proteasome</keyword>
<keyword evidence="11" id="KW-1185">Reference proteome</keyword>
<keyword evidence="2 6" id="KW-0963">Cytoplasm</keyword>
<dbReference type="OMA" id="VEPNGAC"/>
<dbReference type="SUPFAM" id="SSF56235">
    <property type="entry name" value="N-terminal nucleophile aminohydrolases (Ntn hydrolases)"/>
    <property type="match status" value="1"/>
</dbReference>
<dbReference type="PROSITE" id="PS00388">
    <property type="entry name" value="PROTEASOME_ALPHA_1"/>
    <property type="match status" value="1"/>
</dbReference>
<evidence type="ECO:0000256" key="3">
    <source>
        <dbReference type="ARBA" id="ARBA00022942"/>
    </source>
</evidence>
<evidence type="ECO:0000313" key="12">
    <source>
        <dbReference type="Proteomes" id="UP000290189"/>
    </source>
</evidence>
<dbReference type="STRING" id="37360.A0A0G4IUH3"/>
<dbReference type="GO" id="GO:0005737">
    <property type="term" value="C:cytoplasm"/>
    <property type="evidence" value="ECO:0007669"/>
    <property type="project" value="UniProtKB-SubCell"/>
</dbReference>
<keyword evidence="4 6" id="KW-0539">Nucleus</keyword>
<accession>A0A0G4IUH3</accession>
<reference evidence="10 12" key="2">
    <citation type="submission" date="2018-03" db="EMBL/GenBank/DDBJ databases">
        <authorList>
            <person name="Fogelqvist J."/>
        </authorList>
    </citation>
    <scope>NUCLEOTIDE SEQUENCE [LARGE SCALE GENOMIC DNA]</scope>
</reference>
<proteinExistence type="inferred from homology"/>
<comment type="subunit">
    <text evidence="6">The 26S proteasome consists of a 20S proteasome core and two 19S regulatory subunits.</text>
</comment>
<dbReference type="Proteomes" id="UP000290189">
    <property type="component" value="Unassembled WGS sequence"/>
</dbReference>
<reference evidence="9 11" key="1">
    <citation type="submission" date="2015-02" db="EMBL/GenBank/DDBJ databases">
        <authorList>
            <person name="Chooi Y.-H."/>
        </authorList>
    </citation>
    <scope>NUCLEOTIDE SEQUENCE [LARGE SCALE GENOMIC DNA]</scope>
    <source>
        <strain evidence="9">E3</strain>
    </source>
</reference>
<dbReference type="CDD" id="cd03751">
    <property type="entry name" value="proteasome_alpha_type_3"/>
    <property type="match status" value="1"/>
</dbReference>
<dbReference type="InterPro" id="IPR050115">
    <property type="entry name" value="Proteasome_alpha"/>
</dbReference>
<dbReference type="Gene3D" id="3.60.20.10">
    <property type="entry name" value="Glutamine Phosphoribosylpyrophosphate, subunit 1, domain 1"/>
    <property type="match status" value="1"/>
</dbReference>
<sequence length="253" mass="28145">MSSGYDLSTSTFSPDGRVFQVEYACKAVEKSGTAIGVRCKDGVVLGVENIVMSKMLVSGGNRRIFTVDEHAGVAMAGLAADARRIVKIARHESQEYRNFYGAQIPGNILSNRLASEVHTYTLYWYLRPFGTSVLIATYDKDGPELYQVDPSGVSNRFFATATGKAKSGACSELEKVDFEKVTVREALSIVAKVIYKLHDDVKDKEFELDLSWVCDESGRKHVRVPEELRQKAIAEAKAEKDREEMADDDEKKQ</sequence>
<name>A0A0G4IUH3_PLABS</name>
<evidence type="ECO:0000313" key="9">
    <source>
        <dbReference type="EMBL" id="CEO98920.1"/>
    </source>
</evidence>
<dbReference type="Pfam" id="PF00227">
    <property type="entry name" value="Proteasome"/>
    <property type="match status" value="1"/>
</dbReference>
<dbReference type="Proteomes" id="UP000039324">
    <property type="component" value="Unassembled WGS sequence"/>
</dbReference>
<dbReference type="OrthoDB" id="431557at2759"/>
<evidence type="ECO:0000256" key="7">
    <source>
        <dbReference type="SAM" id="MobiDB-lite"/>
    </source>
</evidence>
<feature type="domain" description="Proteasome alpha-type subunits" evidence="8">
    <location>
        <begin position="5"/>
        <end position="27"/>
    </location>
</feature>
<evidence type="ECO:0000256" key="1">
    <source>
        <dbReference type="ARBA" id="ARBA00002000"/>
    </source>
</evidence>
<evidence type="ECO:0000256" key="5">
    <source>
        <dbReference type="PROSITE-ProRule" id="PRU00808"/>
    </source>
</evidence>
<dbReference type="PROSITE" id="PS51475">
    <property type="entry name" value="PROTEASOME_ALPHA_2"/>
    <property type="match status" value="1"/>
</dbReference>
<evidence type="ECO:0000313" key="11">
    <source>
        <dbReference type="Proteomes" id="UP000039324"/>
    </source>
</evidence>
<dbReference type="SMART" id="SM00948">
    <property type="entry name" value="Proteasome_A_N"/>
    <property type="match status" value="1"/>
</dbReference>
<dbReference type="GO" id="GO:0006511">
    <property type="term" value="P:ubiquitin-dependent protein catabolic process"/>
    <property type="evidence" value="ECO:0007669"/>
    <property type="project" value="InterPro"/>
</dbReference>
<feature type="region of interest" description="Disordered" evidence="7">
    <location>
        <begin position="233"/>
        <end position="253"/>
    </location>
</feature>
<protein>
    <recommendedName>
        <fullName evidence="6">Proteasome subunit alpha type</fullName>
    </recommendedName>
</protein>
<dbReference type="EMBL" id="CDSF01000088">
    <property type="protein sequence ID" value="CEO98920.1"/>
    <property type="molecule type" value="Genomic_DNA"/>
</dbReference>
<dbReference type="AlphaFoldDB" id="A0A0G4IUH3"/>
<comment type="subcellular location">
    <subcellularLocation>
        <location evidence="6">Cytoplasm</location>
    </subcellularLocation>
    <subcellularLocation>
        <location evidence="6">Nucleus</location>
    </subcellularLocation>
</comment>
<dbReference type="InterPro" id="IPR000426">
    <property type="entry name" value="Proteasome_asu_N"/>
</dbReference>
<geneLocation type="mitochondrion" evidence="10"/>
<evidence type="ECO:0000256" key="4">
    <source>
        <dbReference type="ARBA" id="ARBA00023242"/>
    </source>
</evidence>
<dbReference type="EMBL" id="OVEO01000001">
    <property type="protein sequence ID" value="SPQ92994.1"/>
    <property type="molecule type" value="Genomic_DNA"/>
</dbReference>
<dbReference type="InterPro" id="IPR023332">
    <property type="entry name" value="Proteasome_alpha-type"/>
</dbReference>
<evidence type="ECO:0000256" key="6">
    <source>
        <dbReference type="RuleBase" id="RU000551"/>
    </source>
</evidence>